<proteinExistence type="predicted"/>
<dbReference type="Gene3D" id="2.40.50.100">
    <property type="match status" value="1"/>
</dbReference>
<evidence type="ECO:0000256" key="1">
    <source>
        <dbReference type="ARBA" id="ARBA00004196"/>
    </source>
</evidence>
<keyword evidence="2" id="KW-0175">Coiled coil</keyword>
<dbReference type="SUPFAM" id="SSF55781">
    <property type="entry name" value="GAF domain-like"/>
    <property type="match status" value="1"/>
</dbReference>
<sequence>MIKSQHEHYEPREIITNIQNLRTSSKDVSTATQEFLKYSSLLVKSPIALYLVQTEDMKWNLKASYGVDQNNQTFLDDAVNLALSMSVRVVKNKFAYERMRFDWIAFSNQMSLAVKVDDGNSDSKAFIYLIIDYKNQQIFSEMLVRTLMNSDIPSFFNAQKINKVKDREVITFNENTNQQSTDVLEILSRIIFQEKFLLASMFLVNEISARFDCSQVSIGWRKGSYVETIAISHIEKFERHTEAIQSLAGLYEESADQDEEILYPNDELTSSIVFAHHHYVEKSKIKQVLSLPLRHNGEVVGVISCEKNQGSFSQEESTLLRLLTNYVSPWLVELYQKDQWLGKKILFKSRRFLSNFFGFKNTFLKFSAITISALFMYGLLGTWVYKVEAVGTLETDNIAYVSAPFNGIIEEVQVHAGDKVDKGNTLLTFDREELYLKKSEALADIGKYTSESEKARASSKLADMRIALSKKREAELSLDRVEYYLKKSKIIAPVEGIIISGDKEELLGAPTAKGDLLFKVAQSTELYLKLKIPEKRIDDVHVSFKGEFALLSSPNKKYHFEINKIVPVAQVSQADGNVFIAHATILEHPELWWRPGMSGVGKIEIGERNILWIIMHDFIEFLRMYFWI</sequence>
<dbReference type="EMBL" id="CACVAX010000020">
    <property type="protein sequence ID" value="CAA6808897.1"/>
    <property type="molecule type" value="Genomic_DNA"/>
</dbReference>
<comment type="subcellular location">
    <subcellularLocation>
        <location evidence="1">Cell envelope</location>
    </subcellularLocation>
</comment>
<evidence type="ECO:0000259" key="3">
    <source>
        <dbReference type="Pfam" id="PF13185"/>
    </source>
</evidence>
<organism evidence="4">
    <name type="scientific">uncultured Sulfurovum sp</name>
    <dbReference type="NCBI Taxonomy" id="269237"/>
    <lineage>
        <taxon>Bacteria</taxon>
        <taxon>Pseudomonadati</taxon>
        <taxon>Campylobacterota</taxon>
        <taxon>Epsilonproteobacteria</taxon>
        <taxon>Campylobacterales</taxon>
        <taxon>Sulfurovaceae</taxon>
        <taxon>Sulfurovum</taxon>
        <taxon>environmental samples</taxon>
    </lineage>
</organism>
<protein>
    <recommendedName>
        <fullName evidence="3">GAF domain-containing protein</fullName>
    </recommendedName>
</protein>
<dbReference type="PANTHER" id="PTHR32347:SF23">
    <property type="entry name" value="BLL5650 PROTEIN"/>
    <property type="match status" value="1"/>
</dbReference>
<accession>A0A6S6SFS8</accession>
<reference evidence="4" key="1">
    <citation type="submission" date="2020-01" db="EMBL/GenBank/DDBJ databases">
        <authorList>
            <person name="Meier V. D."/>
            <person name="Meier V D."/>
        </authorList>
    </citation>
    <scope>NUCLEOTIDE SEQUENCE</scope>
    <source>
        <strain evidence="4">HLG_WM_MAG_04</strain>
    </source>
</reference>
<feature type="domain" description="GAF" evidence="3">
    <location>
        <begin position="245"/>
        <end position="328"/>
    </location>
</feature>
<evidence type="ECO:0000313" key="4">
    <source>
        <dbReference type="EMBL" id="CAA6808897.1"/>
    </source>
</evidence>
<dbReference type="AlphaFoldDB" id="A0A6S6SFS8"/>
<dbReference type="Pfam" id="PF13185">
    <property type="entry name" value="GAF_2"/>
    <property type="match status" value="1"/>
</dbReference>
<dbReference type="GO" id="GO:0030313">
    <property type="term" value="C:cell envelope"/>
    <property type="evidence" value="ECO:0007669"/>
    <property type="project" value="UniProtKB-SubCell"/>
</dbReference>
<name>A0A6S6SFS8_9BACT</name>
<dbReference type="SUPFAM" id="SSF111369">
    <property type="entry name" value="HlyD-like secretion proteins"/>
    <property type="match status" value="1"/>
</dbReference>
<dbReference type="InterPro" id="IPR050465">
    <property type="entry name" value="UPF0194_transport"/>
</dbReference>
<dbReference type="InterPro" id="IPR029016">
    <property type="entry name" value="GAF-like_dom_sf"/>
</dbReference>
<gene>
    <name evidence="4" type="ORF">HELGO_WM15255</name>
</gene>
<dbReference type="Gene3D" id="3.30.450.40">
    <property type="match status" value="1"/>
</dbReference>
<dbReference type="PANTHER" id="PTHR32347">
    <property type="entry name" value="EFFLUX SYSTEM COMPONENT YKNX-RELATED"/>
    <property type="match status" value="1"/>
</dbReference>
<evidence type="ECO:0000256" key="2">
    <source>
        <dbReference type="ARBA" id="ARBA00023054"/>
    </source>
</evidence>
<dbReference type="Gene3D" id="2.40.30.170">
    <property type="match status" value="1"/>
</dbReference>
<dbReference type="InterPro" id="IPR003018">
    <property type="entry name" value="GAF"/>
</dbReference>